<dbReference type="InterPro" id="IPR000579">
    <property type="entry name" value="Cation-trans_P-type_ATPase_A/B"/>
</dbReference>
<sequence length="87" mass="9414">MNFATRVATIDAVDVAADELCELVEKAGYQAVPHAESAADDRDPDAEHARTLLRRLLVAAVLFVPLADLSTMFALVPSTRFPGWDTS</sequence>
<evidence type="ECO:0000256" key="1">
    <source>
        <dbReference type="SAM" id="Phobius"/>
    </source>
</evidence>
<reference evidence="2 3" key="1">
    <citation type="submission" date="2014-01" db="EMBL/GenBank/DDBJ databases">
        <authorList>
            <person name="Dobos K."/>
            <person name="Lenaerts A."/>
            <person name="Ordway D."/>
            <person name="DeGroote M.A."/>
            <person name="Parker T."/>
            <person name="Sizemore C."/>
            <person name="Tallon L.J."/>
            <person name="Sadzewicz L.K."/>
            <person name="Sengamalay N."/>
            <person name="Fraser C.M."/>
            <person name="Hine E."/>
            <person name="Shefchek K.A."/>
            <person name="Das S.P."/>
            <person name="Tettelin H."/>
        </authorList>
    </citation>
    <scope>NUCLEOTIDE SEQUENCE [LARGE SCALE GENOMIC DNA]</scope>
    <source>
        <strain evidence="2 3">Harvey</strain>
    </source>
</reference>
<protein>
    <submittedName>
        <fullName evidence="2">Cation-transporting P-type ATPase B domain protein</fullName>
        <ecNumber evidence="2">3.6.3.-</ecNumber>
    </submittedName>
</protein>
<keyword evidence="2" id="KW-0378">Hydrolase</keyword>
<keyword evidence="1" id="KW-1133">Transmembrane helix</keyword>
<organism evidence="2 3">
    <name type="scientific">Mycobacterium ulcerans str. Harvey</name>
    <dbReference type="NCBI Taxonomy" id="1299332"/>
    <lineage>
        <taxon>Bacteria</taxon>
        <taxon>Bacillati</taxon>
        <taxon>Actinomycetota</taxon>
        <taxon>Actinomycetes</taxon>
        <taxon>Mycobacteriales</taxon>
        <taxon>Mycobacteriaceae</taxon>
        <taxon>Mycobacterium</taxon>
        <taxon>Mycobacterium ulcerans group</taxon>
    </lineage>
</organism>
<keyword evidence="1" id="KW-0812">Transmembrane</keyword>
<feature type="transmembrane region" description="Helical" evidence="1">
    <location>
        <begin position="56"/>
        <end position="76"/>
    </location>
</feature>
<gene>
    <name evidence="2" type="ORF">I551_7892</name>
</gene>
<dbReference type="GO" id="GO:0016787">
    <property type="term" value="F:hydrolase activity"/>
    <property type="evidence" value="ECO:0007669"/>
    <property type="project" value="UniProtKB-KW"/>
</dbReference>
<name>A0ABN0QLY2_MYCUL</name>
<dbReference type="EC" id="3.6.3.-" evidence="2"/>
<dbReference type="PRINTS" id="PR00940">
    <property type="entry name" value="CATPATPASEA"/>
</dbReference>
<accession>A0ABN0QLY2</accession>
<keyword evidence="3" id="KW-1185">Reference proteome</keyword>
<keyword evidence="1" id="KW-0472">Membrane</keyword>
<dbReference type="InterPro" id="IPR006121">
    <property type="entry name" value="HMA_dom"/>
</dbReference>
<dbReference type="EMBL" id="JAOL01000189">
    <property type="protein sequence ID" value="EUA85702.1"/>
    <property type="molecule type" value="Genomic_DNA"/>
</dbReference>
<comment type="caution">
    <text evidence="2">The sequence shown here is derived from an EMBL/GenBank/DDBJ whole genome shotgun (WGS) entry which is preliminary data.</text>
</comment>
<evidence type="ECO:0000313" key="3">
    <source>
        <dbReference type="Proteomes" id="UP000020681"/>
    </source>
</evidence>
<dbReference type="Proteomes" id="UP000020681">
    <property type="component" value="Unassembled WGS sequence"/>
</dbReference>
<proteinExistence type="predicted"/>
<evidence type="ECO:0000313" key="2">
    <source>
        <dbReference type="EMBL" id="EUA85702.1"/>
    </source>
</evidence>
<dbReference type="CDD" id="cd00371">
    <property type="entry name" value="HMA"/>
    <property type="match status" value="1"/>
</dbReference>